<organism evidence="1">
    <name type="scientific">Yersinia pseudotuberculosis serotype O:3 (strain YPIII)</name>
    <dbReference type="NCBI Taxonomy" id="502800"/>
    <lineage>
        <taxon>Bacteria</taxon>
        <taxon>Pseudomonadati</taxon>
        <taxon>Pseudomonadota</taxon>
        <taxon>Gammaproteobacteria</taxon>
        <taxon>Enterobacterales</taxon>
        <taxon>Yersiniaceae</taxon>
        <taxon>Yersinia</taxon>
    </lineage>
</organism>
<accession>A0A0H3B5V4</accession>
<proteinExistence type="predicted"/>
<reference evidence="1" key="1">
    <citation type="submission" date="2008-02" db="EMBL/GenBank/DDBJ databases">
        <title>Complete sequence of Yersinia pseudotuberculosis YPIII.</title>
        <authorList>
            <consortium name="US DOE Joint Genome Institute"/>
            <person name="Challacombe J.F."/>
            <person name="Bruce D."/>
            <person name="Detter J.C."/>
            <person name="Green L."/>
            <person name="Land M."/>
            <person name="Munk C."/>
            <person name="Lindler L.E."/>
            <person name="Nikolich M.P."/>
            <person name="Brettin T."/>
        </authorList>
    </citation>
    <scope>NUCLEOTIDE SEQUENCE</scope>
    <source>
        <strain evidence="1">YPIII</strain>
    </source>
</reference>
<dbReference type="PATRIC" id="fig|502800.11.peg.3783"/>
<gene>
    <name evidence="1" type="ordered locus">YPK_3061</name>
</gene>
<dbReference type="RefSeq" id="WP_012304412.1">
    <property type="nucleotide sequence ID" value="NZ_CP009792.1"/>
</dbReference>
<sequence>MMTNNKTINKDEFSDELAQQIKEMINNSQLGSVEILSVVMESIFSLFSETEGHLAEMKFIDSAGEDYRFILRLEVPPILERQH</sequence>
<name>A0A0H3B5V4_YERPY</name>
<protein>
    <submittedName>
        <fullName evidence="1">Uncharacterized protein</fullName>
    </submittedName>
</protein>
<dbReference type="AlphaFoldDB" id="A0A0H3B5V4"/>
<dbReference type="EMBL" id="CP000950">
    <property type="protein sequence ID" value="ACA69334.1"/>
    <property type="molecule type" value="Genomic_DNA"/>
</dbReference>
<dbReference type="KEGG" id="ypy:YPK_3061"/>
<evidence type="ECO:0000313" key="1">
    <source>
        <dbReference type="EMBL" id="ACA69334.1"/>
    </source>
</evidence>